<accession>A0A4Q9PTB7</accession>
<sequence>MAARKPSNYCIPVVSVNAVACSHAKGLGRGVRNGFQGGEEESSQEAIHRHLISRPNLQIKPAAPNVFCARNSTSRCYFSLEYARRRTACGL</sequence>
<evidence type="ECO:0000313" key="1">
    <source>
        <dbReference type="EMBL" id="TBU57691.1"/>
    </source>
</evidence>
<gene>
    <name evidence="1" type="ORF">BD310DRAFT_928826</name>
</gene>
<keyword evidence="2" id="KW-1185">Reference proteome</keyword>
<organism evidence="1 2">
    <name type="scientific">Dichomitus squalens</name>
    <dbReference type="NCBI Taxonomy" id="114155"/>
    <lineage>
        <taxon>Eukaryota</taxon>
        <taxon>Fungi</taxon>
        <taxon>Dikarya</taxon>
        <taxon>Basidiomycota</taxon>
        <taxon>Agaricomycotina</taxon>
        <taxon>Agaricomycetes</taxon>
        <taxon>Polyporales</taxon>
        <taxon>Polyporaceae</taxon>
        <taxon>Dichomitus</taxon>
    </lineage>
</organism>
<proteinExistence type="predicted"/>
<dbReference type="EMBL" id="ML145134">
    <property type="protein sequence ID" value="TBU57691.1"/>
    <property type="molecule type" value="Genomic_DNA"/>
</dbReference>
<reference evidence="1 2" key="1">
    <citation type="submission" date="2019-01" db="EMBL/GenBank/DDBJ databases">
        <title>Draft genome sequences of three monokaryotic isolates of the white-rot basidiomycete fungus Dichomitus squalens.</title>
        <authorList>
            <consortium name="DOE Joint Genome Institute"/>
            <person name="Lopez S.C."/>
            <person name="Andreopoulos B."/>
            <person name="Pangilinan J."/>
            <person name="Lipzen A."/>
            <person name="Riley R."/>
            <person name="Ahrendt S."/>
            <person name="Ng V."/>
            <person name="Barry K."/>
            <person name="Daum C."/>
            <person name="Grigoriev I.V."/>
            <person name="Hilden K.S."/>
            <person name="Makela M.R."/>
            <person name="de Vries R.P."/>
        </authorList>
    </citation>
    <scope>NUCLEOTIDE SEQUENCE [LARGE SCALE GENOMIC DNA]</scope>
    <source>
        <strain evidence="1 2">CBS 464.89</strain>
    </source>
</reference>
<dbReference type="Proteomes" id="UP000292082">
    <property type="component" value="Unassembled WGS sequence"/>
</dbReference>
<evidence type="ECO:0000313" key="2">
    <source>
        <dbReference type="Proteomes" id="UP000292082"/>
    </source>
</evidence>
<protein>
    <submittedName>
        <fullName evidence="1">Uncharacterized protein</fullName>
    </submittedName>
</protein>
<dbReference type="AlphaFoldDB" id="A0A4Q9PTB7"/>
<name>A0A4Q9PTB7_9APHY</name>